<protein>
    <submittedName>
        <fullName evidence="1">Uncharacterized protein</fullName>
    </submittedName>
</protein>
<sequence length="60" mass="6649">MVLASHPPQQSFFVAPPVSTITKTEIRARQTVEGRGNRELIAPKSFMVHGCEVVPRLLGY</sequence>
<evidence type="ECO:0000313" key="2">
    <source>
        <dbReference type="Proteomes" id="UP000009886"/>
    </source>
</evidence>
<organism evidence="1 2">
    <name type="scientific">Penicillium digitatum (strain Pd1 / CECT 20795)</name>
    <name type="common">Green mold</name>
    <dbReference type="NCBI Taxonomy" id="1170230"/>
    <lineage>
        <taxon>Eukaryota</taxon>
        <taxon>Fungi</taxon>
        <taxon>Dikarya</taxon>
        <taxon>Ascomycota</taxon>
        <taxon>Pezizomycotina</taxon>
        <taxon>Eurotiomycetes</taxon>
        <taxon>Eurotiomycetidae</taxon>
        <taxon>Eurotiales</taxon>
        <taxon>Aspergillaceae</taxon>
        <taxon>Penicillium</taxon>
    </lineage>
</organism>
<dbReference type="EMBL" id="AKCU01000381">
    <property type="protein sequence ID" value="EKV11435.1"/>
    <property type="molecule type" value="Genomic_DNA"/>
</dbReference>
<name>K9FP93_PEND1</name>
<evidence type="ECO:0000313" key="1">
    <source>
        <dbReference type="EMBL" id="EKV11435.1"/>
    </source>
</evidence>
<dbReference type="HOGENOM" id="CLU_2942501_0_0_1"/>
<gene>
    <name evidence="1" type="ORF">PDIP_56210</name>
</gene>
<dbReference type="Proteomes" id="UP000009886">
    <property type="component" value="Unassembled WGS sequence"/>
</dbReference>
<comment type="caution">
    <text evidence="1">The sequence shown here is derived from an EMBL/GenBank/DDBJ whole genome shotgun (WGS) entry which is preliminary data.</text>
</comment>
<dbReference type="KEGG" id="pdp:PDIP_56210"/>
<reference evidence="2" key="1">
    <citation type="journal article" date="2012" name="BMC Genomics">
        <title>Genome sequence of the necrotrophic fungus Penicillium digitatum, the main postharvest pathogen of citrus.</title>
        <authorList>
            <person name="Marcet-Houben M."/>
            <person name="Ballester A.-R."/>
            <person name="de la Fuente B."/>
            <person name="Harries E."/>
            <person name="Marcos J.F."/>
            <person name="Gonzalez-Candelas L."/>
            <person name="Gabaldon T."/>
        </authorList>
    </citation>
    <scope>NUCLEOTIDE SEQUENCE [LARGE SCALE GENOMIC DNA]</scope>
    <source>
        <strain evidence="2">Pd1 / CECT 20795</strain>
    </source>
</reference>
<accession>K9FP93</accession>
<proteinExistence type="predicted"/>
<dbReference type="VEuPathDB" id="FungiDB:PDIP_56210"/>
<dbReference type="AlphaFoldDB" id="K9FP93"/>